<protein>
    <submittedName>
        <fullName evidence="2">Uncharacterized protein</fullName>
    </submittedName>
</protein>
<feature type="compositionally biased region" description="Basic residues" evidence="1">
    <location>
        <begin position="102"/>
        <end position="118"/>
    </location>
</feature>
<reference evidence="2" key="1">
    <citation type="submission" date="2020-02" db="EMBL/GenBank/DDBJ databases">
        <authorList>
            <person name="Meier V. D."/>
        </authorList>
    </citation>
    <scope>NUCLEOTIDE SEQUENCE</scope>
    <source>
        <strain evidence="2">AVDCRST_MAG25</strain>
    </source>
</reference>
<organism evidence="2">
    <name type="scientific">uncultured Rubrobacteraceae bacterium</name>
    <dbReference type="NCBI Taxonomy" id="349277"/>
    <lineage>
        <taxon>Bacteria</taxon>
        <taxon>Bacillati</taxon>
        <taxon>Actinomycetota</taxon>
        <taxon>Rubrobacteria</taxon>
        <taxon>Rubrobacterales</taxon>
        <taxon>Rubrobacteraceae</taxon>
        <taxon>environmental samples</taxon>
    </lineage>
</organism>
<gene>
    <name evidence="2" type="ORF">AVDCRST_MAG25-691</name>
</gene>
<evidence type="ECO:0000256" key="1">
    <source>
        <dbReference type="SAM" id="MobiDB-lite"/>
    </source>
</evidence>
<dbReference type="EMBL" id="CADCVI010000044">
    <property type="protein sequence ID" value="CAA9459838.1"/>
    <property type="molecule type" value="Genomic_DNA"/>
</dbReference>
<feature type="non-terminal residue" evidence="2">
    <location>
        <position position="1"/>
    </location>
</feature>
<sequence>GGADPHGGFEDHPLRVLHNRGDRVGGRGERVHDLLGLAGLVRAPAGGRGRQKGPAHARPDRLWRRLLPELSRQGPGGARPEVHAAPRQRRGYGRRLPLHDGRGHRRPPLRRGLRLPRVPRREQDGGRRPHGLSGRGRIRHAQAPRGHPHGPRYPDGLRRL</sequence>
<evidence type="ECO:0000313" key="2">
    <source>
        <dbReference type="EMBL" id="CAA9459838.1"/>
    </source>
</evidence>
<name>A0A6J4R1B8_9ACTN</name>
<accession>A0A6J4R1B8</accession>
<feature type="region of interest" description="Disordered" evidence="1">
    <location>
        <begin position="67"/>
        <end position="160"/>
    </location>
</feature>
<proteinExistence type="predicted"/>
<dbReference type="AlphaFoldDB" id="A0A6J4R1B8"/>
<feature type="compositionally biased region" description="Basic residues" evidence="1">
    <location>
        <begin position="136"/>
        <end position="150"/>
    </location>
</feature>
<feature type="region of interest" description="Disordered" evidence="1">
    <location>
        <begin position="43"/>
        <end position="62"/>
    </location>
</feature>
<feature type="non-terminal residue" evidence="2">
    <location>
        <position position="160"/>
    </location>
</feature>